<dbReference type="InterPro" id="IPR006530">
    <property type="entry name" value="YD"/>
</dbReference>
<dbReference type="Pfam" id="PF05488">
    <property type="entry name" value="PAAR_motif"/>
    <property type="match status" value="1"/>
</dbReference>
<name>A0ABU5FG27_9PSED</name>
<feature type="domain" description="Teneurin-like YD-shell" evidence="5">
    <location>
        <begin position="1125"/>
        <end position="1380"/>
    </location>
</feature>
<dbReference type="PANTHER" id="PTHR32305">
    <property type="match status" value="1"/>
</dbReference>
<dbReference type="CDD" id="cd14742">
    <property type="entry name" value="PAAR_RHS"/>
    <property type="match status" value="1"/>
</dbReference>
<sequence>MADTVHAARVGDPILHTSAWAEFFSTVAEALVYAAVTAAVIAAAPVIIGAAAVAAIGAVAISVGAGLLVSAASLIPAGDKSIGEHFSDACSGFFNGIFPPTPQGNIASGSVDTRINSELAARAAGTQTDEPDEADELSAKPSVMDAITGVLIGLNPISAAYQSAVGVYQSIDSIINPPVVVAPSSGTRPAELDQVVCMRHLPMPIQYLAEGSSEVFINSQPAVRSGDRTTCEATVGSDTDVSPDVRIGGEPLVVRPIHGGKSKIGMVTGIIVGILVARKFGPKSCSVGNPVAVSTGSKFQDGPEDLDFTLPGILPIIWARRYNSLDRRDNGLFGAGWSVFYEVGIVRVPHPDGGDLWVYINAEGERLELGQLEPGNRFISTLDGLAFFEMGNGLTVVEDIHDGLYQVFETDPHNPQRSRLVRLGDRNRNTVNLHYDDQGRLLHLLDPNSRITVRLRYNDLYPRRVERVERLYFSDEGPGHLERTEPLVHYRYDSHGDLSAVLDSSDQVLRRFTYTPERYMSSHTLPTGATRHYAWACFEVPEQGPQSVRADGTPYTLPPLLEPQPDHEWRVTRHWGSDGEDYHFQYDLAKGETRVVDSLGREQRYCWGALYEVYHHIDALGQCWHSDLLAGQLLKTTDPEGGEWHYVYDDIGRLIETRDPLGRSEYILYTEHWALPLSITDRGGHTHTFSYDERGNLLSEKDPLGHTTRYRYDPKGQVLEIVDAHDKHKTLAWNRHGQLLLYRDCSNSESHYRYDERGYLCASTNARGETTQYRYDTRGHLIESERPDGRIDRYQRNLAGQLTDYIDPANLRTQYHYDPSGRIQQRIDALGHKVRFSYDAYGRLQQLSNENDEAYRFKWDVLDRLTTQIDLDDSYRAYHYNAVDDITGTDAHPTPAPEPRNTDEDGPPPLESDVPIRHRFTRDAVGRLLRKTTDDGITDYAYDAADNLLAITFKAHNGEQQQLKFRYDALGQLLSESSHAGELGYRYDALGNLETLTLPDQRQLNHLYYGSGHLHQLNLNGRVVCDFERDQLHDEVLRTQGSLLTRTRYDRCGRLSQKALHYRHASRETLPLLQKRYQYDASDNLIIERLTQTQRRGGSDPRQPLPDDGLLGRFLGQSHGKSVEGHEHYSYDATERLRDHRHSTPQNPERHRETYNYDAAANLLPTGRMGGYVKHNRVHVFEDKRYRYDRFGRLSEKRIGSHTVQRFRYDAEQRLVCVEQDQGWQRLRSEYRYDPLGRRIGKRVYRNDSEQPQSDVQFVWQGLRLLQEVEHGFGSLYVYADPDSYEPLARIDGTPGSEDFFYFHTNLAGLPEQLTDEAGLSVWHSEYEGWGKSRDEWHDQRIRREQNLRFQGQYLDRETGLHYNTFRFYDAEVGRFTQVDPIGLAGGVNTYLYAPNPLTWVDPWGLTAKDLGINMTEEGRPLSPGQTPHHAVKENQNDIYSKSSRAILAGDGATPDVAQNGARLWGTHPNQVAQPGHPGKDAAKKMGNYHAGTHIHGKFNDKLIYKILRNAKRKGLSSLKILSDITARMESGAWKKTFQACGGK</sequence>
<keyword evidence="3" id="KW-0472">Membrane</keyword>
<dbReference type="NCBIfam" id="TIGR01643">
    <property type="entry name" value="YD_repeat_2x"/>
    <property type="match status" value="8"/>
</dbReference>
<keyword evidence="3" id="KW-0812">Transmembrane</keyword>
<gene>
    <name evidence="6" type="ORF">SO486_14120</name>
</gene>
<evidence type="ECO:0000256" key="1">
    <source>
        <dbReference type="ARBA" id="ARBA00022737"/>
    </source>
</evidence>
<comment type="caution">
    <text evidence="6">The sequence shown here is derived from an EMBL/GenBank/DDBJ whole genome shotgun (WGS) entry which is preliminary data.</text>
</comment>
<feature type="transmembrane region" description="Helical" evidence="3">
    <location>
        <begin position="30"/>
        <end position="48"/>
    </location>
</feature>
<evidence type="ECO:0000259" key="4">
    <source>
        <dbReference type="Pfam" id="PF20148"/>
    </source>
</evidence>
<dbReference type="NCBIfam" id="TIGR03696">
    <property type="entry name" value="Rhs_assc_core"/>
    <property type="match status" value="1"/>
</dbReference>
<feature type="transmembrane region" description="Helical" evidence="3">
    <location>
        <begin position="55"/>
        <end position="75"/>
    </location>
</feature>
<feature type="domain" description="DUF6531" evidence="4">
    <location>
        <begin position="288"/>
        <end position="367"/>
    </location>
</feature>
<organism evidence="6 7">
    <name type="scientific">Pseudomonas salmasensis</name>
    <dbReference type="NCBI Taxonomy" id="2745514"/>
    <lineage>
        <taxon>Bacteria</taxon>
        <taxon>Pseudomonadati</taxon>
        <taxon>Pseudomonadota</taxon>
        <taxon>Gammaproteobacteria</taxon>
        <taxon>Pseudomonadales</taxon>
        <taxon>Pseudomonadaceae</taxon>
        <taxon>Pseudomonas</taxon>
    </lineage>
</organism>
<evidence type="ECO:0000256" key="2">
    <source>
        <dbReference type="SAM" id="MobiDB-lite"/>
    </source>
</evidence>
<evidence type="ECO:0000313" key="6">
    <source>
        <dbReference type="EMBL" id="MDY4301114.1"/>
    </source>
</evidence>
<dbReference type="Pfam" id="PF05593">
    <property type="entry name" value="RHS_repeat"/>
    <property type="match status" value="3"/>
</dbReference>
<dbReference type="EMBL" id="JAXGGE010000001">
    <property type="protein sequence ID" value="MDY4301114.1"/>
    <property type="molecule type" value="Genomic_DNA"/>
</dbReference>
<dbReference type="PANTHER" id="PTHR32305:SF15">
    <property type="entry name" value="PROTEIN RHSA-RELATED"/>
    <property type="match status" value="1"/>
</dbReference>
<accession>A0ABU5FG27</accession>
<evidence type="ECO:0000259" key="5">
    <source>
        <dbReference type="Pfam" id="PF25023"/>
    </source>
</evidence>
<keyword evidence="7" id="KW-1185">Reference proteome</keyword>
<dbReference type="InterPro" id="IPR045351">
    <property type="entry name" value="DUF6531"/>
</dbReference>
<proteinExistence type="predicted"/>
<dbReference type="RefSeq" id="WP_320747687.1">
    <property type="nucleotide sequence ID" value="NZ_JAXGGE010000001.1"/>
</dbReference>
<reference evidence="6 7" key="1">
    <citation type="submission" date="2023-11" db="EMBL/GenBank/DDBJ databases">
        <title>Genome sequence of Pseudomonas salmasensis Strain SLU99.</title>
        <authorList>
            <person name="Ghadamgahi F."/>
            <person name="Kalyandurg P.B."/>
            <person name="Catara V."/>
            <person name="Vetukuri R."/>
            <person name="Ghosh S."/>
        </authorList>
    </citation>
    <scope>NUCLEOTIDE SEQUENCE [LARGE SCALE GENOMIC DNA]</scope>
    <source>
        <strain evidence="6 7">SLU99</strain>
    </source>
</reference>
<dbReference type="Proteomes" id="UP001277967">
    <property type="component" value="Unassembled WGS sequence"/>
</dbReference>
<dbReference type="Pfam" id="PF20148">
    <property type="entry name" value="DUF6531"/>
    <property type="match status" value="1"/>
</dbReference>
<dbReference type="InterPro" id="IPR031325">
    <property type="entry name" value="RHS_repeat"/>
</dbReference>
<dbReference type="InterPro" id="IPR008727">
    <property type="entry name" value="PAAR_motif"/>
</dbReference>
<dbReference type="Pfam" id="PF25023">
    <property type="entry name" value="TEN_YD-shell"/>
    <property type="match status" value="2"/>
</dbReference>
<dbReference type="Gene3D" id="2.180.10.10">
    <property type="entry name" value="RHS repeat-associated core"/>
    <property type="match status" value="2"/>
</dbReference>
<protein>
    <submittedName>
        <fullName evidence="6">RHS repeat-associated core domain-containing protein</fullName>
    </submittedName>
</protein>
<keyword evidence="3" id="KW-1133">Transmembrane helix</keyword>
<dbReference type="InterPro" id="IPR050708">
    <property type="entry name" value="T6SS_VgrG/RHS"/>
</dbReference>
<keyword evidence="1" id="KW-0677">Repeat</keyword>
<dbReference type="Gene3D" id="2.60.200.60">
    <property type="match status" value="1"/>
</dbReference>
<feature type="region of interest" description="Disordered" evidence="2">
    <location>
        <begin position="885"/>
        <end position="917"/>
    </location>
</feature>
<feature type="domain" description="Teneurin-like YD-shell" evidence="5">
    <location>
        <begin position="706"/>
        <end position="838"/>
    </location>
</feature>
<dbReference type="InterPro" id="IPR056823">
    <property type="entry name" value="TEN-like_YD-shell"/>
</dbReference>
<evidence type="ECO:0000313" key="7">
    <source>
        <dbReference type="Proteomes" id="UP001277967"/>
    </source>
</evidence>
<evidence type="ECO:0000256" key="3">
    <source>
        <dbReference type="SAM" id="Phobius"/>
    </source>
</evidence>
<dbReference type="InterPro" id="IPR022385">
    <property type="entry name" value="Rhs_assc_core"/>
</dbReference>
<feature type="region of interest" description="Disordered" evidence="2">
    <location>
        <begin position="1091"/>
        <end position="1126"/>
    </location>
</feature>